<dbReference type="AlphaFoldDB" id="A0A0J6WQF3"/>
<dbReference type="InterPro" id="IPR013830">
    <property type="entry name" value="SGNH_hydro"/>
</dbReference>
<dbReference type="InParanoid" id="A0A0J6WQF3"/>
<dbReference type="PANTHER" id="PTHR30383:SF5">
    <property type="entry name" value="SGNH HYDROLASE-TYPE ESTERASE DOMAIN-CONTAINING PROTEIN"/>
    <property type="match status" value="1"/>
</dbReference>
<dbReference type="PANTHER" id="PTHR30383">
    <property type="entry name" value="THIOESTERASE 1/PROTEASE 1/LYSOPHOSPHOLIPASE L1"/>
    <property type="match status" value="1"/>
</dbReference>
<accession>A0A0J6WQF3</accession>
<dbReference type="GO" id="GO:0004622">
    <property type="term" value="F:phosphatidylcholine lysophospholipase activity"/>
    <property type="evidence" value="ECO:0007669"/>
    <property type="project" value="TreeGrafter"/>
</dbReference>
<dbReference type="Pfam" id="PF13472">
    <property type="entry name" value="Lipase_GDSL_2"/>
    <property type="match status" value="1"/>
</dbReference>
<gene>
    <name evidence="2" type="ORF">AB840_12410</name>
</gene>
<comment type="caution">
    <text evidence="2">The sequence shown here is derived from an EMBL/GenBank/DDBJ whole genome shotgun (WGS) entry which is preliminary data.</text>
</comment>
<dbReference type="EMBL" id="LEKT01000052">
    <property type="protein sequence ID" value="KMO85640.1"/>
    <property type="molecule type" value="Genomic_DNA"/>
</dbReference>
<dbReference type="PATRIC" id="fig|1122219.3.peg.2557"/>
<dbReference type="STRING" id="39029.BSR42_12905"/>
<protein>
    <submittedName>
        <fullName evidence="2">Arylesterase</fullName>
    </submittedName>
</protein>
<name>A0A0J6WQF3_9FIRM</name>
<keyword evidence="3" id="KW-1185">Reference proteome</keyword>
<dbReference type="Proteomes" id="UP000036503">
    <property type="component" value="Unassembled WGS sequence"/>
</dbReference>
<organism evidence="2 3">
    <name type="scientific">Megasphaera cerevisiae DSM 20462</name>
    <dbReference type="NCBI Taxonomy" id="1122219"/>
    <lineage>
        <taxon>Bacteria</taxon>
        <taxon>Bacillati</taxon>
        <taxon>Bacillota</taxon>
        <taxon>Negativicutes</taxon>
        <taxon>Veillonellales</taxon>
        <taxon>Veillonellaceae</taxon>
        <taxon>Megasphaera</taxon>
    </lineage>
</organism>
<sequence length="189" mass="20817">MKLFCIGDSLTYGYGVSWDETWTAILSRNTGIQIQNEGVCGDTSAGMLYRLEQISLEDMGAGFVMGGSNDILLDEPAVCTRKHMQSMTTLLVKTSKPVYVGIPPLTKEESAFYGWQAAGDVRRHNQALADYRQWLLALCREKGCRAIDFYEALHCAEMQQQVSLYADGVHPNAAGYAVLAAAAMKIIIH</sequence>
<evidence type="ECO:0000313" key="3">
    <source>
        <dbReference type="Proteomes" id="UP000036503"/>
    </source>
</evidence>
<dbReference type="SUPFAM" id="SSF52266">
    <property type="entry name" value="SGNH hydrolase"/>
    <property type="match status" value="1"/>
</dbReference>
<dbReference type="OrthoDB" id="9777593at2"/>
<evidence type="ECO:0000259" key="1">
    <source>
        <dbReference type="Pfam" id="PF13472"/>
    </source>
</evidence>
<dbReference type="InterPro" id="IPR051532">
    <property type="entry name" value="Ester_Hydrolysis_Enzymes"/>
</dbReference>
<dbReference type="RefSeq" id="WP_048515163.1">
    <property type="nucleotide sequence ID" value="NZ_FUXD01000045.1"/>
</dbReference>
<reference evidence="2 3" key="1">
    <citation type="submission" date="2015-06" db="EMBL/GenBank/DDBJ databases">
        <title>Draft genome sequence of beer spoilage bacterium Megasphaera cerevisiae type strain 20462.</title>
        <authorList>
            <person name="Kutumbaka K."/>
            <person name="Pasmowitz J."/>
            <person name="Mategko J."/>
            <person name="Reyes D."/>
            <person name="Friedrich A."/>
            <person name="Han S."/>
            <person name="Martens-Habbena W."/>
            <person name="Neal-McKinney J."/>
            <person name="Janagama H.K."/>
            <person name="Nadala C."/>
            <person name="Samadpour M."/>
        </authorList>
    </citation>
    <scope>NUCLEOTIDE SEQUENCE [LARGE SCALE GENOMIC DNA]</scope>
    <source>
        <strain evidence="2 3">DSM 20462</strain>
    </source>
</reference>
<proteinExistence type="predicted"/>
<evidence type="ECO:0000313" key="2">
    <source>
        <dbReference type="EMBL" id="KMO85640.1"/>
    </source>
</evidence>
<feature type="domain" description="SGNH hydrolase-type esterase" evidence="1">
    <location>
        <begin position="5"/>
        <end position="178"/>
    </location>
</feature>
<dbReference type="Gene3D" id="3.40.50.1110">
    <property type="entry name" value="SGNH hydrolase"/>
    <property type="match status" value="1"/>
</dbReference>
<dbReference type="InterPro" id="IPR036514">
    <property type="entry name" value="SGNH_hydro_sf"/>
</dbReference>